<feature type="transmembrane region" description="Helical" evidence="6">
    <location>
        <begin position="1034"/>
        <end position="1055"/>
    </location>
</feature>
<dbReference type="SUPFAM" id="SSF81660">
    <property type="entry name" value="Metal cation-transporting ATPase, ATP-binding domain N"/>
    <property type="match status" value="1"/>
</dbReference>
<dbReference type="InterPro" id="IPR023214">
    <property type="entry name" value="HAD_sf"/>
</dbReference>
<feature type="transmembrane region" description="Helical" evidence="6">
    <location>
        <begin position="1206"/>
        <end position="1226"/>
    </location>
</feature>
<feature type="transmembrane region" description="Helical" evidence="6">
    <location>
        <begin position="1173"/>
        <end position="1194"/>
    </location>
</feature>
<name>A0A8H3MAV1_9GLOM</name>
<dbReference type="Gene3D" id="3.40.1110.10">
    <property type="entry name" value="Calcium-transporting ATPase, cytoplasmic domain N"/>
    <property type="match status" value="1"/>
</dbReference>
<dbReference type="InterPro" id="IPR036412">
    <property type="entry name" value="HAD-like_sf"/>
</dbReference>
<proteinExistence type="predicted"/>
<feature type="transmembrane region" description="Helical" evidence="6">
    <location>
        <begin position="178"/>
        <end position="203"/>
    </location>
</feature>
<evidence type="ECO:0000256" key="5">
    <source>
        <dbReference type="SAM" id="MobiDB-lite"/>
    </source>
</evidence>
<comment type="caution">
    <text evidence="8">The sequence shown here is derived from an EMBL/GenBank/DDBJ whole genome shotgun (WGS) entry which is preliminary data.</text>
</comment>
<feature type="transmembrane region" description="Helical" evidence="6">
    <location>
        <begin position="1081"/>
        <end position="1106"/>
    </location>
</feature>
<evidence type="ECO:0000313" key="8">
    <source>
        <dbReference type="EMBL" id="GET03963.1"/>
    </source>
</evidence>
<dbReference type="Gene3D" id="3.40.50.1000">
    <property type="entry name" value="HAD superfamily/HAD-like"/>
    <property type="match status" value="2"/>
</dbReference>
<dbReference type="InterPro" id="IPR006068">
    <property type="entry name" value="ATPase_P-typ_cation-transptr_C"/>
</dbReference>
<feature type="domain" description="Cation-transporting P-type ATPase C-terminal" evidence="7">
    <location>
        <begin position="1030"/>
        <end position="1228"/>
    </location>
</feature>
<feature type="compositionally biased region" description="Polar residues" evidence="5">
    <location>
        <begin position="1311"/>
        <end position="1350"/>
    </location>
</feature>
<dbReference type="GO" id="GO:0016020">
    <property type="term" value="C:membrane"/>
    <property type="evidence" value="ECO:0007669"/>
    <property type="project" value="UniProtKB-SubCell"/>
</dbReference>
<dbReference type="EMBL" id="BLAL01000338">
    <property type="protein sequence ID" value="GET03963.1"/>
    <property type="molecule type" value="Genomic_DNA"/>
</dbReference>
<dbReference type="PANTHER" id="PTHR13219">
    <property type="entry name" value="TRANSMEMBRANE PROTEIN 94"/>
    <property type="match status" value="1"/>
</dbReference>
<feature type="transmembrane region" description="Helical" evidence="6">
    <location>
        <begin position="156"/>
        <end position="172"/>
    </location>
</feature>
<evidence type="ECO:0000259" key="7">
    <source>
        <dbReference type="Pfam" id="PF00689"/>
    </source>
</evidence>
<dbReference type="InterPro" id="IPR023299">
    <property type="entry name" value="ATPase_P-typ_cyto_dom_N"/>
</dbReference>
<reference evidence="8" key="1">
    <citation type="submission" date="2019-10" db="EMBL/GenBank/DDBJ databases">
        <title>Conservation and host-specific expression of non-tandemly repeated heterogenous ribosome RNA gene in arbuscular mycorrhizal fungi.</title>
        <authorList>
            <person name="Maeda T."/>
            <person name="Kobayashi Y."/>
            <person name="Nakagawa T."/>
            <person name="Ezawa T."/>
            <person name="Yamaguchi K."/>
            <person name="Bino T."/>
            <person name="Nishimoto Y."/>
            <person name="Shigenobu S."/>
            <person name="Kawaguchi M."/>
        </authorList>
    </citation>
    <scope>NUCLEOTIDE SEQUENCE</scope>
    <source>
        <strain evidence="8">HR1</strain>
    </source>
</reference>
<dbReference type="OrthoDB" id="5568754at2759"/>
<dbReference type="SUPFAM" id="SSF56784">
    <property type="entry name" value="HAD-like"/>
    <property type="match status" value="1"/>
</dbReference>
<protein>
    <submittedName>
        <fullName evidence="8">Transmembrane protein 94 isoform X1</fullName>
    </submittedName>
</protein>
<dbReference type="PANTHER" id="PTHR13219:SF6">
    <property type="entry name" value="TRANSMEMBRANE PROTEIN 94"/>
    <property type="match status" value="1"/>
</dbReference>
<dbReference type="InterPro" id="IPR039720">
    <property type="entry name" value="TMEM94"/>
</dbReference>
<feature type="region of interest" description="Disordered" evidence="5">
    <location>
        <begin position="1298"/>
        <end position="1396"/>
    </location>
</feature>
<gene>
    <name evidence="8" type="ORF">RCL2_003026300</name>
</gene>
<evidence type="ECO:0000256" key="6">
    <source>
        <dbReference type="SAM" id="Phobius"/>
    </source>
</evidence>
<keyword evidence="3 6" id="KW-1133">Transmembrane helix</keyword>
<dbReference type="SUPFAM" id="SSF81665">
    <property type="entry name" value="Calcium ATPase, transmembrane domain M"/>
    <property type="match status" value="1"/>
</dbReference>
<evidence type="ECO:0000313" key="9">
    <source>
        <dbReference type="Proteomes" id="UP000615446"/>
    </source>
</evidence>
<keyword evidence="2 6" id="KW-0812">Transmembrane</keyword>
<evidence type="ECO:0000256" key="2">
    <source>
        <dbReference type="ARBA" id="ARBA00022692"/>
    </source>
</evidence>
<feature type="transmembrane region" description="Helical" evidence="6">
    <location>
        <begin position="365"/>
        <end position="387"/>
    </location>
</feature>
<organism evidence="8 9">
    <name type="scientific">Rhizophagus clarus</name>
    <dbReference type="NCBI Taxonomy" id="94130"/>
    <lineage>
        <taxon>Eukaryota</taxon>
        <taxon>Fungi</taxon>
        <taxon>Fungi incertae sedis</taxon>
        <taxon>Mucoromycota</taxon>
        <taxon>Glomeromycotina</taxon>
        <taxon>Glomeromycetes</taxon>
        <taxon>Glomerales</taxon>
        <taxon>Glomeraceae</taxon>
        <taxon>Rhizophagus</taxon>
    </lineage>
</organism>
<dbReference type="InterPro" id="IPR023298">
    <property type="entry name" value="ATPase_P-typ_TM_dom_sf"/>
</dbReference>
<dbReference type="GO" id="GO:0000166">
    <property type="term" value="F:nucleotide binding"/>
    <property type="evidence" value="ECO:0007669"/>
    <property type="project" value="InterPro"/>
</dbReference>
<evidence type="ECO:0000256" key="3">
    <source>
        <dbReference type="ARBA" id="ARBA00022989"/>
    </source>
</evidence>
<dbReference type="Proteomes" id="UP000615446">
    <property type="component" value="Unassembled WGS sequence"/>
</dbReference>
<dbReference type="Gene3D" id="1.20.1110.10">
    <property type="entry name" value="Calcium-transporting ATPase, transmembrane domain"/>
    <property type="match status" value="3"/>
</dbReference>
<feature type="transmembrane region" description="Helical" evidence="6">
    <location>
        <begin position="399"/>
        <end position="421"/>
    </location>
</feature>
<evidence type="ECO:0000256" key="4">
    <source>
        <dbReference type="ARBA" id="ARBA00023136"/>
    </source>
</evidence>
<dbReference type="Gene3D" id="2.70.150.10">
    <property type="entry name" value="Calcium-transporting ATPase, cytoplasmic transduction domain A"/>
    <property type="match status" value="1"/>
</dbReference>
<feature type="transmembrane region" description="Helical" evidence="6">
    <location>
        <begin position="1140"/>
        <end position="1161"/>
    </location>
</feature>
<feature type="compositionally biased region" description="Basic and acidic residues" evidence="5">
    <location>
        <begin position="1351"/>
        <end position="1365"/>
    </location>
</feature>
<dbReference type="Pfam" id="PF00689">
    <property type="entry name" value="Cation_ATPase_C"/>
    <property type="match status" value="1"/>
</dbReference>
<feature type="transmembrane region" description="Helical" evidence="6">
    <location>
        <begin position="1007"/>
        <end position="1028"/>
    </location>
</feature>
<sequence length="1396" mass="160055">MHMEENFQESNYLQINNENTRGSSQAIENSSRVEVISIKSSKSNANASAISETQVNISDTTPLKNSKLQDTEYVELELNNGGNNIRCYTEEEEVPELPNDLVVGDDNSSCSKKRGLSSDQALEKLVEVANEILAEHQNNSPISLCIKEYLISPDSVLTILSSNLLIAFYIFGTLKSDIYQIHLTTILIEAILLLAIFIFNGFIYTREKKLDMNEINKRAQNILDQLKQSRMDTIQDIKIPIVPSLTVAKVTRDGIVRTFPTTLLVEGDVVEMLYGDVAPCKMKLIQQESSNVPFNNILEAGQLFKPSFFSDMTSKEVYEQHIQNRGRYQFVLLETPWANSLKAALNQERPDTVIHKQAQVLRNIFLYRILFIILGLAIIINLLRFIISRNEDQLFEILVVLPIYAILPIIPLAFPLLWLIVRSFANATLLVLFETLQISKTEYEDDDEVDEFDAEAPPPTKNVHLDCGALWSKFRYLLTKFDGSSLARSTNLFESLGSTTVICSIDREGTISSPFASVDQIFFPNENEDITVLDIAEDPSTLFGVQFEDRDWDQHLSRLKPLGLNLLLNTNCGVLKGKRRAEQHRKSSSLHIRAKTKPARQSCLCRLGNEIGFTDDALKAFAKRKEIFTVAPCHPSLKQRVRNDQWEMPSMNSSIYEEVEQGRYQLLSDGNIEIILDNCSDYWNGQGLHVMSEVIMNKIYDFYENSIINDMQCIAYAYRPINVENENRIPFLMDSPSDSSEHYIILPSSPEPDQMVIFEDDDLSLPQRVRLERLKADQLEANLHDFSFDENTLTMQDKERFYQEVIQGQIFLAMATFCHQPKLDVCNFIEDLNSAGIRFVYFSPTDERESKAYAERLGLETDWNSCILLSSPDNIRDHLQDVDDIPLHVSLFAECTPEATREMIKIFQEYGEVVCCIGSALNASNTHTFAVADVSVAMEPTHTRAQTRNGLCHYDGNNGKGQSPMALGAAFTTLPCGLFMHYDTSLYALTDVIREARRLINCLRMGFAFIIGCYLSISLLLLLSYILFLPPALTGYQILWVTWIISPILAFSFLFNPHETDTMTTMTVKNKEHLKDFKRFIVYWLLRFILPILMCLLVFIGCLHYLDDNRNAHLIGFYGKNTWLKWTNKQQWIVLYSQNYTLLIFVWNIIILSSTFVHRTLSIKRFIPFKNKIWIFAIIISLLLQIVFTTISLILDPFLLFKNLPYYIYIIGFILPILFIPIQELVKMHDKKEYVRFQKRSKLEFNTKLDRPHQSESMILDNFTSNAQVKIPSTSRHPTLIIPPVTLLFRSQKKSARKKLKKLQQQQQQQLDNNPFNTPDSLLPENTPSRSQVVTFSNNELTSPKITLKSNDNKVKPSEDSTNDKGKKRKQDHLTDNFNNSNLILTRYHPQQEEQA</sequence>
<keyword evidence="4 6" id="KW-0472">Membrane</keyword>
<accession>A0A8H3MAV1</accession>
<evidence type="ECO:0000256" key="1">
    <source>
        <dbReference type="ARBA" id="ARBA00004370"/>
    </source>
</evidence>
<comment type="subcellular location">
    <subcellularLocation>
        <location evidence="1">Membrane</location>
    </subcellularLocation>
</comment>